<proteinExistence type="predicted"/>
<feature type="transmembrane region" description="Helical" evidence="1">
    <location>
        <begin position="149"/>
        <end position="171"/>
    </location>
</feature>
<accession>A0ABV7M865</accession>
<keyword evidence="1" id="KW-1133">Transmembrane helix</keyword>
<feature type="transmembrane region" description="Helical" evidence="1">
    <location>
        <begin position="75"/>
        <end position="95"/>
    </location>
</feature>
<organism evidence="2 3">
    <name type="scientific">Parvularcula lutaonensis</name>
    <dbReference type="NCBI Taxonomy" id="491923"/>
    <lineage>
        <taxon>Bacteria</taxon>
        <taxon>Pseudomonadati</taxon>
        <taxon>Pseudomonadota</taxon>
        <taxon>Alphaproteobacteria</taxon>
        <taxon>Parvularculales</taxon>
        <taxon>Parvularculaceae</taxon>
        <taxon>Parvularcula</taxon>
    </lineage>
</organism>
<keyword evidence="1" id="KW-0472">Membrane</keyword>
<keyword evidence="3" id="KW-1185">Reference proteome</keyword>
<dbReference type="Proteomes" id="UP001595607">
    <property type="component" value="Unassembled WGS sequence"/>
</dbReference>
<evidence type="ECO:0000313" key="3">
    <source>
        <dbReference type="Proteomes" id="UP001595607"/>
    </source>
</evidence>
<protein>
    <submittedName>
        <fullName evidence="2">Uncharacterized protein</fullName>
    </submittedName>
</protein>
<reference evidence="3" key="1">
    <citation type="journal article" date="2019" name="Int. J. Syst. Evol. Microbiol.">
        <title>The Global Catalogue of Microorganisms (GCM) 10K type strain sequencing project: providing services to taxonomists for standard genome sequencing and annotation.</title>
        <authorList>
            <consortium name="The Broad Institute Genomics Platform"/>
            <consortium name="The Broad Institute Genome Sequencing Center for Infectious Disease"/>
            <person name="Wu L."/>
            <person name="Ma J."/>
        </authorList>
    </citation>
    <scope>NUCLEOTIDE SEQUENCE [LARGE SCALE GENOMIC DNA]</scope>
    <source>
        <strain evidence="3">KCTC 22245</strain>
    </source>
</reference>
<evidence type="ECO:0000256" key="1">
    <source>
        <dbReference type="SAM" id="Phobius"/>
    </source>
</evidence>
<dbReference type="RefSeq" id="WP_189571936.1">
    <property type="nucleotide sequence ID" value="NZ_BMXU01000001.1"/>
</dbReference>
<name>A0ABV7M865_9PROT</name>
<comment type="caution">
    <text evidence="2">The sequence shown here is derived from an EMBL/GenBank/DDBJ whole genome shotgun (WGS) entry which is preliminary data.</text>
</comment>
<keyword evidence="1" id="KW-0812">Transmembrane</keyword>
<gene>
    <name evidence="2" type="ORF">ACFONP_00800</name>
</gene>
<feature type="transmembrane region" description="Helical" evidence="1">
    <location>
        <begin position="35"/>
        <end position="55"/>
    </location>
</feature>
<sequence>MDAAERAADWIEEAVPPLKVSWQVLQQVAVSVPLLGWPIFLALDPFSFAFSDFFAERLLTEESLLLIDAPGPGDVLFIPVGLATGGLAALTWWSIRSDEAAALSLASQHEGIHCCKANLETLGREIRTKTVDIRQPFDPAAFFARRHKAYATLVLRISIPVFLLGVVFFGLERMTYVAFFETRIEFRTLMNLSATSVDYRDLSELSVVCGEGEIEPRLAWTLDGPKGEELGPAPSPGAVRSLAEEDLAVWRLIDRAIRTGGVPFNTERYDPETCPAELADFLGPDLAREVEPLFTPTP</sequence>
<dbReference type="EMBL" id="JBHRVA010000002">
    <property type="protein sequence ID" value="MFC3301268.1"/>
    <property type="molecule type" value="Genomic_DNA"/>
</dbReference>
<evidence type="ECO:0000313" key="2">
    <source>
        <dbReference type="EMBL" id="MFC3301268.1"/>
    </source>
</evidence>